<proteinExistence type="predicted"/>
<evidence type="ECO:0000313" key="5">
    <source>
        <dbReference type="Proteomes" id="UP001642406"/>
    </source>
</evidence>
<dbReference type="Gene3D" id="1.20.1090.10">
    <property type="entry name" value="Dehydroquinate synthase-like - alpha domain"/>
    <property type="match status" value="1"/>
</dbReference>
<dbReference type="InterPro" id="IPR056798">
    <property type="entry name" value="ADH_Fe_C"/>
</dbReference>
<dbReference type="Pfam" id="PF25137">
    <property type="entry name" value="ADH_Fe_C"/>
    <property type="match status" value="1"/>
</dbReference>
<evidence type="ECO:0008006" key="6">
    <source>
        <dbReference type="Google" id="ProtNLM"/>
    </source>
</evidence>
<dbReference type="Pfam" id="PF00465">
    <property type="entry name" value="Fe-ADH"/>
    <property type="match status" value="1"/>
</dbReference>
<organism evidence="4 5">
    <name type="scientific">Sporothrix bragantina</name>
    <dbReference type="NCBI Taxonomy" id="671064"/>
    <lineage>
        <taxon>Eukaryota</taxon>
        <taxon>Fungi</taxon>
        <taxon>Dikarya</taxon>
        <taxon>Ascomycota</taxon>
        <taxon>Pezizomycotina</taxon>
        <taxon>Sordariomycetes</taxon>
        <taxon>Sordariomycetidae</taxon>
        <taxon>Ophiostomatales</taxon>
        <taxon>Ophiostomataceae</taxon>
        <taxon>Sporothrix</taxon>
    </lineage>
</organism>
<dbReference type="InterPro" id="IPR001670">
    <property type="entry name" value="ADH_Fe/GldA"/>
</dbReference>
<dbReference type="Gene3D" id="3.40.50.1970">
    <property type="match status" value="1"/>
</dbReference>
<dbReference type="PANTHER" id="PTHR11496:SF107">
    <property type="entry name" value="ALCOHOL DEHYDROGENASE, PUTATIVE (AFU_ORTHOLOGUE AFUA_1G06800)-RELATED"/>
    <property type="match status" value="1"/>
</dbReference>
<dbReference type="PANTHER" id="PTHR11496">
    <property type="entry name" value="ALCOHOL DEHYDROGENASE"/>
    <property type="match status" value="1"/>
</dbReference>
<feature type="domain" description="Alcohol dehydrogenase iron-type/glycerol dehydrogenase GldA" evidence="2">
    <location>
        <begin position="54"/>
        <end position="216"/>
    </location>
</feature>
<accession>A0ABP0AZW0</accession>
<keyword evidence="1" id="KW-0560">Oxidoreductase</keyword>
<protein>
    <recommendedName>
        <fullName evidence="6">Fe-containing alcohol dehydrogenase</fullName>
    </recommendedName>
</protein>
<dbReference type="CDD" id="cd08192">
    <property type="entry name" value="MAR-like"/>
    <property type="match status" value="1"/>
</dbReference>
<dbReference type="EMBL" id="CAWUHC010000009">
    <property type="protein sequence ID" value="CAK7212838.1"/>
    <property type="molecule type" value="Genomic_DNA"/>
</dbReference>
<evidence type="ECO:0000313" key="4">
    <source>
        <dbReference type="EMBL" id="CAK7212838.1"/>
    </source>
</evidence>
<dbReference type="Proteomes" id="UP001642406">
    <property type="component" value="Unassembled WGS sequence"/>
</dbReference>
<name>A0ABP0AZW0_9PEZI</name>
<dbReference type="InterPro" id="IPR039697">
    <property type="entry name" value="Alcohol_dehydrogenase_Fe"/>
</dbReference>
<keyword evidence="5" id="KW-1185">Reference proteome</keyword>
<reference evidence="4 5" key="1">
    <citation type="submission" date="2024-01" db="EMBL/GenBank/DDBJ databases">
        <authorList>
            <person name="Allen C."/>
            <person name="Tagirdzhanova G."/>
        </authorList>
    </citation>
    <scope>NUCLEOTIDE SEQUENCE [LARGE SCALE GENOMIC DNA]</scope>
</reference>
<sequence>MGSEFTSTEVFRPAFTEPPGTNLVGIPVSNLTLPSPDLAYGRPYDELCAKHVRDTFHASRVYIVVSKSLAANTDRLDRLVAALTQNDIKVVGIRKGITPHTPWTEILSIAAECREAEADCVVTLGAGSTTDGAKLVVLCLANDIREPAQLARYSVESTDIPSDVRPPTVPLITIPTSLSGGEYFSLAGGTDDTTAHKSHKYGFLHSGMGSKLIILDAELATLTPAYHWLSTGVRSVDHCVEALCCLTATPAAEEKAERGLRLLVPSLLRCKANNKDVEAYHRCQMAVGLAMDNVRAGIPMGGSHAIGHQLGPLGVPHGVTSCIMCSAVMKYNIRHGADNPDIAARQKKVANILWSEPDVATALRADGLKPETADLGDLIDTIVKTLGLPRSLKAMGIDRDIIPKLSVRALDDFWAPTNPIPLVKPEQVTEILEAVAG</sequence>
<dbReference type="SUPFAM" id="SSF56796">
    <property type="entry name" value="Dehydroquinate synthase-like"/>
    <property type="match status" value="1"/>
</dbReference>
<evidence type="ECO:0000256" key="1">
    <source>
        <dbReference type="ARBA" id="ARBA00023002"/>
    </source>
</evidence>
<feature type="domain" description="Fe-containing alcohol dehydrogenase-like C-terminal" evidence="3">
    <location>
        <begin position="230"/>
        <end position="434"/>
    </location>
</feature>
<comment type="caution">
    <text evidence="4">The sequence shown here is derived from an EMBL/GenBank/DDBJ whole genome shotgun (WGS) entry which is preliminary data.</text>
</comment>
<gene>
    <name evidence="4" type="ORF">SBRCBS47491_001600</name>
</gene>
<evidence type="ECO:0000259" key="2">
    <source>
        <dbReference type="Pfam" id="PF00465"/>
    </source>
</evidence>
<evidence type="ECO:0000259" key="3">
    <source>
        <dbReference type="Pfam" id="PF25137"/>
    </source>
</evidence>